<dbReference type="SUPFAM" id="SSF64076">
    <property type="entry name" value="MTH938-like"/>
    <property type="match status" value="1"/>
</dbReference>
<dbReference type="PANTHER" id="PTHR21192:SF2">
    <property type="entry name" value="NADH DEHYDROGENASE [UBIQUINONE] 1 ALPHA SUBCOMPLEX ASSEMBLY FACTOR 3"/>
    <property type="match status" value="1"/>
</dbReference>
<protein>
    <recommendedName>
        <fullName evidence="2">Protein containing DUF498</fullName>
    </recommendedName>
</protein>
<comment type="caution">
    <text evidence="1">The sequence shown here is derived from an EMBL/GenBank/DDBJ whole genome shotgun (WGS) entry which is preliminary data.</text>
</comment>
<dbReference type="InterPro" id="IPR036748">
    <property type="entry name" value="MTH938-like_sf"/>
</dbReference>
<dbReference type="CDD" id="cd05560">
    <property type="entry name" value="Xcc1710_like"/>
    <property type="match status" value="1"/>
</dbReference>
<sequence length="125" mass="13416">MKLQANRPVGLNIVTAHGEGYFAINGEAHHQSLLVTPQRLETAWIAGGIEALTVADFQRLAQLNCEVLILGTGIRQRFPEPSLLAPMMAARIGVEVMDSAAAARTYNILAAEGRQVAALLLVDRA</sequence>
<organism evidence="1">
    <name type="scientific">mine drainage metagenome</name>
    <dbReference type="NCBI Taxonomy" id="410659"/>
    <lineage>
        <taxon>unclassified sequences</taxon>
        <taxon>metagenomes</taxon>
        <taxon>ecological metagenomes</taxon>
    </lineage>
</organism>
<reference evidence="1" key="1">
    <citation type="submission" date="2016-10" db="EMBL/GenBank/DDBJ databases">
        <title>Sequence of Gallionella enrichment culture.</title>
        <authorList>
            <person name="Poehlein A."/>
            <person name="Muehling M."/>
            <person name="Daniel R."/>
        </authorList>
    </citation>
    <scope>NUCLEOTIDE SEQUENCE</scope>
</reference>
<evidence type="ECO:0000313" key="1">
    <source>
        <dbReference type="EMBL" id="OIR00902.1"/>
    </source>
</evidence>
<gene>
    <name evidence="1" type="ORF">GALL_170420</name>
</gene>
<dbReference type="Gene3D" id="3.40.1230.10">
    <property type="entry name" value="MTH938-like"/>
    <property type="match status" value="1"/>
</dbReference>
<proteinExistence type="predicted"/>
<name>A0A1J5SLF9_9ZZZZ</name>
<dbReference type="InterPro" id="IPR007523">
    <property type="entry name" value="NDUFAF3/AAMDC"/>
</dbReference>
<dbReference type="Pfam" id="PF04430">
    <property type="entry name" value="DUF498"/>
    <property type="match status" value="1"/>
</dbReference>
<dbReference type="PANTHER" id="PTHR21192">
    <property type="entry name" value="NUCLEAR PROTEIN E3-3"/>
    <property type="match status" value="1"/>
</dbReference>
<evidence type="ECO:0008006" key="2">
    <source>
        <dbReference type="Google" id="ProtNLM"/>
    </source>
</evidence>
<dbReference type="AlphaFoldDB" id="A0A1J5SLF9"/>
<dbReference type="EMBL" id="MLJW01000090">
    <property type="protein sequence ID" value="OIR00902.1"/>
    <property type="molecule type" value="Genomic_DNA"/>
</dbReference>
<accession>A0A1J5SLF9</accession>